<organism evidence="1 2">
    <name type="scientific">Paenibacillus alvei</name>
    <name type="common">Bacillus alvei</name>
    <dbReference type="NCBI Taxonomy" id="44250"/>
    <lineage>
        <taxon>Bacteria</taxon>
        <taxon>Bacillati</taxon>
        <taxon>Bacillota</taxon>
        <taxon>Bacilli</taxon>
        <taxon>Bacillales</taxon>
        <taxon>Paenibacillaceae</taxon>
        <taxon>Paenibacillus</taxon>
    </lineage>
</organism>
<dbReference type="EMBL" id="JABFOR010000029">
    <property type="protein sequence ID" value="NOJ72761.1"/>
    <property type="molecule type" value="Genomic_DNA"/>
</dbReference>
<protein>
    <submittedName>
        <fullName evidence="1">Uncharacterized protein</fullName>
    </submittedName>
</protein>
<dbReference type="AlphaFoldDB" id="A0AAP6ZZU8"/>
<gene>
    <name evidence="1" type="ORF">HMI46_19645</name>
</gene>
<proteinExistence type="predicted"/>
<reference evidence="1 2" key="1">
    <citation type="submission" date="2020-05" db="EMBL/GenBank/DDBJ databases">
        <title>Whole genome sequencing and identification of novel metabolites from Paenibacillus alvei strain JR949.</title>
        <authorList>
            <person name="Rajendhran J."/>
            <person name="Sree Pranav P."/>
            <person name="Mahalakshmi B."/>
            <person name="Karthikeyan R."/>
        </authorList>
    </citation>
    <scope>NUCLEOTIDE SEQUENCE [LARGE SCALE GENOMIC DNA]</scope>
    <source>
        <strain evidence="1 2">JR949</strain>
    </source>
</reference>
<sequence length="49" mass="5452">MGRVSVAAIGHQYDGLHPTKENEYWITAGNISMVLKTAKNYYNPQTGIL</sequence>
<dbReference type="Proteomes" id="UP000552038">
    <property type="component" value="Unassembled WGS sequence"/>
</dbReference>
<evidence type="ECO:0000313" key="2">
    <source>
        <dbReference type="Proteomes" id="UP000552038"/>
    </source>
</evidence>
<comment type="caution">
    <text evidence="1">The sequence shown here is derived from an EMBL/GenBank/DDBJ whole genome shotgun (WGS) entry which is preliminary data.</text>
</comment>
<name>A0AAP6ZZU8_PAEAL</name>
<evidence type="ECO:0000313" key="1">
    <source>
        <dbReference type="EMBL" id="NOJ72761.1"/>
    </source>
</evidence>
<accession>A0AAP6ZZU8</accession>